<sequence>MSSIRSTSLTSSLFRASAAAATKPRCQHRLGLRWSSTAPASVADAGFWKSLIPKPLRKENRLQRAQHRSKEWNPATFFIVMFLFIGSMSIQMIALRKQTDQYARQSSLRIELLREVVERIRNGEDVDVEKVLGTGDAQKEADWEEGK</sequence>
<dbReference type="Pfam" id="PF17254">
    <property type="entry name" value="DUF5321"/>
    <property type="match status" value="1"/>
</dbReference>
<evidence type="ECO:0000313" key="3">
    <source>
        <dbReference type="Proteomes" id="UP000054481"/>
    </source>
</evidence>
<reference evidence="2 3" key="1">
    <citation type="journal article" date="2014" name="Genome Biol. Evol.">
        <title>Comparative genomics and transcriptomics analyses reveal divergent lifestyle features of nematode endoparasitic fungus Hirsutella minnesotensis.</title>
        <authorList>
            <person name="Lai Y."/>
            <person name="Liu K."/>
            <person name="Zhang X."/>
            <person name="Zhang X."/>
            <person name="Li K."/>
            <person name="Wang N."/>
            <person name="Shu C."/>
            <person name="Wu Y."/>
            <person name="Wang C."/>
            <person name="Bushley K.E."/>
            <person name="Xiang M."/>
            <person name="Liu X."/>
        </authorList>
    </citation>
    <scope>NUCLEOTIDE SEQUENCE [LARGE SCALE GENOMIC DNA]</scope>
    <source>
        <strain evidence="2 3">3608</strain>
    </source>
</reference>
<evidence type="ECO:0000313" key="2">
    <source>
        <dbReference type="EMBL" id="KJZ77046.1"/>
    </source>
</evidence>
<dbReference type="EMBL" id="KQ030508">
    <property type="protein sequence ID" value="KJZ77046.1"/>
    <property type="molecule type" value="Genomic_DNA"/>
</dbReference>
<gene>
    <name evidence="2" type="ORF">HIM_03367</name>
</gene>
<dbReference type="AlphaFoldDB" id="A0A0F7ZM81"/>
<accession>A0A0F7ZM81</accession>
<evidence type="ECO:0000256" key="1">
    <source>
        <dbReference type="SAM" id="Phobius"/>
    </source>
</evidence>
<keyword evidence="1" id="KW-1133">Transmembrane helix</keyword>
<dbReference type="InterPro" id="IPR035213">
    <property type="entry name" value="DUF5321"/>
</dbReference>
<dbReference type="OrthoDB" id="2253354at2759"/>
<keyword evidence="3" id="KW-1185">Reference proteome</keyword>
<dbReference type="Proteomes" id="UP000054481">
    <property type="component" value="Unassembled WGS sequence"/>
</dbReference>
<keyword evidence="1" id="KW-0812">Transmembrane</keyword>
<feature type="transmembrane region" description="Helical" evidence="1">
    <location>
        <begin position="75"/>
        <end position="95"/>
    </location>
</feature>
<keyword evidence="1" id="KW-0472">Membrane</keyword>
<proteinExistence type="predicted"/>
<organism evidence="2 3">
    <name type="scientific">Hirsutella minnesotensis 3608</name>
    <dbReference type="NCBI Taxonomy" id="1043627"/>
    <lineage>
        <taxon>Eukaryota</taxon>
        <taxon>Fungi</taxon>
        <taxon>Dikarya</taxon>
        <taxon>Ascomycota</taxon>
        <taxon>Pezizomycotina</taxon>
        <taxon>Sordariomycetes</taxon>
        <taxon>Hypocreomycetidae</taxon>
        <taxon>Hypocreales</taxon>
        <taxon>Ophiocordycipitaceae</taxon>
        <taxon>Hirsutella</taxon>
    </lineage>
</organism>
<protein>
    <submittedName>
        <fullName evidence="2">Uncharacterized protein</fullName>
    </submittedName>
</protein>
<name>A0A0F7ZM81_9HYPO</name>